<sequence length="277" mass="32292">MIRCLINTDDDTKPSNLFVDLSLSLSASPFATALHPMERLIENYEDSENDDKYSLQFNLASITIGNYKSKKLETVTVSFNSENDAICFELECGRLDIQFMGVESYERDDRKICLKLRNDIIKWILPVQTRITENEITISIDPTCGELLKADKIIMFVADYENVSTLEKEFCRIQEKAFHSTSLAFQFQKGDEEIEVIVEYKTIRHFHYIPLEMNFTQFLIILRREFHSQQIHPPLRYVPGRSGAIGIYNEEDWCSYKLEAAKRQRGKKEILDVFLDD</sequence>
<reference evidence="1" key="1">
    <citation type="submission" date="2021-06" db="EMBL/GenBank/DDBJ databases">
        <authorList>
            <person name="Kallberg Y."/>
            <person name="Tangrot J."/>
            <person name="Rosling A."/>
        </authorList>
    </citation>
    <scope>NUCLEOTIDE SEQUENCE</scope>
    <source>
        <strain evidence="1">FL966</strain>
    </source>
</reference>
<evidence type="ECO:0000313" key="2">
    <source>
        <dbReference type="Proteomes" id="UP000789759"/>
    </source>
</evidence>
<dbReference type="OrthoDB" id="2334069at2759"/>
<evidence type="ECO:0000313" key="1">
    <source>
        <dbReference type="EMBL" id="CAG8630834.1"/>
    </source>
</evidence>
<gene>
    <name evidence="1" type="ORF">CPELLU_LOCUS8379</name>
</gene>
<accession>A0A9N9GSK6</accession>
<dbReference type="Proteomes" id="UP000789759">
    <property type="component" value="Unassembled WGS sequence"/>
</dbReference>
<organism evidence="1 2">
    <name type="scientific">Cetraspora pellucida</name>
    <dbReference type="NCBI Taxonomy" id="1433469"/>
    <lineage>
        <taxon>Eukaryota</taxon>
        <taxon>Fungi</taxon>
        <taxon>Fungi incertae sedis</taxon>
        <taxon>Mucoromycota</taxon>
        <taxon>Glomeromycotina</taxon>
        <taxon>Glomeromycetes</taxon>
        <taxon>Diversisporales</taxon>
        <taxon>Gigasporaceae</taxon>
        <taxon>Cetraspora</taxon>
    </lineage>
</organism>
<comment type="caution">
    <text evidence="1">The sequence shown here is derived from an EMBL/GenBank/DDBJ whole genome shotgun (WGS) entry which is preliminary data.</text>
</comment>
<name>A0A9N9GSK6_9GLOM</name>
<keyword evidence="2" id="KW-1185">Reference proteome</keyword>
<proteinExistence type="predicted"/>
<dbReference type="EMBL" id="CAJVQA010005936">
    <property type="protein sequence ID" value="CAG8630834.1"/>
    <property type="molecule type" value="Genomic_DNA"/>
</dbReference>
<protein>
    <submittedName>
        <fullName evidence="1">24778_t:CDS:1</fullName>
    </submittedName>
</protein>
<dbReference type="AlphaFoldDB" id="A0A9N9GSK6"/>